<dbReference type="PANTHER" id="PTHR43084:SF1">
    <property type="entry name" value="PERSULFIDE DIOXYGENASE ETHE1, MITOCHONDRIAL"/>
    <property type="match status" value="1"/>
</dbReference>
<keyword evidence="3" id="KW-0378">Hydrolase</keyword>
<name>A0A370K3E9_9GAMM</name>
<evidence type="ECO:0000313" key="4">
    <source>
        <dbReference type="Proteomes" id="UP000254711"/>
    </source>
</evidence>
<dbReference type="InterPro" id="IPR001279">
    <property type="entry name" value="Metallo-B-lactamas"/>
</dbReference>
<dbReference type="InterPro" id="IPR036866">
    <property type="entry name" value="RibonucZ/Hydroxyglut_hydro"/>
</dbReference>
<sequence length="288" mass="31795">MKRPEVKSFFDEASNTFSYVAWDPATAKAAVIDSVLDYDAASGCTHHESADAIIDFVEASGLEVEWVIDTHVHADHLSAAPYIRSRLGGRLAIGEHIRHVQETFGKLFNAGDEFARDGSQFDHLFKDGDTYRLGEIDAVALHTPGHTPACMTHVIGDAAFVGDTLFMPDYGTARCDFPGGDARVLYRSIQRLFELPDDTRLFMCHDYKAPGRDAFAYETTVAAERRGNVHVREGTGEDAFVQMRTARDATLPVPRLLLPAVQVNMRAGELPPREDNGISYIKIPLNAL</sequence>
<dbReference type="InterPro" id="IPR044528">
    <property type="entry name" value="POD-like_MBL-fold"/>
</dbReference>
<evidence type="ECO:0000259" key="2">
    <source>
        <dbReference type="SMART" id="SM00849"/>
    </source>
</evidence>
<protein>
    <submittedName>
        <fullName evidence="3">MBL fold metallo-hydrolase</fullName>
    </submittedName>
</protein>
<proteinExistence type="predicted"/>
<reference evidence="3 4" key="1">
    <citation type="submission" date="2018-07" db="EMBL/GenBank/DDBJ databases">
        <title>Dyella solisilvae sp. nov., isolated from the pine and broad-leaved mixed forest soil.</title>
        <authorList>
            <person name="Gao Z."/>
            <person name="Qiu L."/>
        </authorList>
    </citation>
    <scope>NUCLEOTIDE SEQUENCE [LARGE SCALE GENOMIC DNA]</scope>
    <source>
        <strain evidence="3 4">DHG54</strain>
    </source>
</reference>
<dbReference type="AlphaFoldDB" id="A0A370K3E9"/>
<dbReference type="SMART" id="SM00849">
    <property type="entry name" value="Lactamase_B"/>
    <property type="match status" value="1"/>
</dbReference>
<dbReference type="RefSeq" id="WP_114826507.1">
    <property type="nucleotide sequence ID" value="NZ_QQSY01000006.1"/>
</dbReference>
<dbReference type="OrthoDB" id="9784009at2"/>
<dbReference type="PANTHER" id="PTHR43084">
    <property type="entry name" value="PERSULFIDE DIOXYGENASE ETHE1"/>
    <property type="match status" value="1"/>
</dbReference>
<dbReference type="SUPFAM" id="SSF56281">
    <property type="entry name" value="Metallo-hydrolase/oxidoreductase"/>
    <property type="match status" value="1"/>
</dbReference>
<comment type="caution">
    <text evidence="3">The sequence shown here is derived from an EMBL/GenBank/DDBJ whole genome shotgun (WGS) entry which is preliminary data.</text>
</comment>
<keyword evidence="1" id="KW-0479">Metal-binding</keyword>
<dbReference type="GO" id="GO:0050313">
    <property type="term" value="F:sulfur dioxygenase activity"/>
    <property type="evidence" value="ECO:0007669"/>
    <property type="project" value="InterPro"/>
</dbReference>
<dbReference type="Pfam" id="PF00753">
    <property type="entry name" value="Lactamase_B"/>
    <property type="match status" value="1"/>
</dbReference>
<dbReference type="GO" id="GO:0016787">
    <property type="term" value="F:hydrolase activity"/>
    <property type="evidence" value="ECO:0007669"/>
    <property type="project" value="UniProtKB-KW"/>
</dbReference>
<gene>
    <name evidence="3" type="ORF">DVT68_17560</name>
</gene>
<organism evidence="3 4">
    <name type="scientific">Dyella solisilvae</name>
    <dbReference type="NCBI Taxonomy" id="1920168"/>
    <lineage>
        <taxon>Bacteria</taxon>
        <taxon>Pseudomonadati</taxon>
        <taxon>Pseudomonadota</taxon>
        <taxon>Gammaproteobacteria</taxon>
        <taxon>Lysobacterales</taxon>
        <taxon>Rhodanobacteraceae</taxon>
        <taxon>Dyella</taxon>
    </lineage>
</organism>
<evidence type="ECO:0000256" key="1">
    <source>
        <dbReference type="ARBA" id="ARBA00022723"/>
    </source>
</evidence>
<dbReference type="Gene3D" id="3.60.15.10">
    <property type="entry name" value="Ribonuclease Z/Hydroxyacylglutathione hydrolase-like"/>
    <property type="match status" value="1"/>
</dbReference>
<dbReference type="Proteomes" id="UP000254711">
    <property type="component" value="Unassembled WGS sequence"/>
</dbReference>
<evidence type="ECO:0000313" key="3">
    <source>
        <dbReference type="EMBL" id="RDI97171.1"/>
    </source>
</evidence>
<keyword evidence="4" id="KW-1185">Reference proteome</keyword>
<dbReference type="EMBL" id="QQSY01000006">
    <property type="protein sequence ID" value="RDI97171.1"/>
    <property type="molecule type" value="Genomic_DNA"/>
</dbReference>
<dbReference type="CDD" id="cd07724">
    <property type="entry name" value="POD-like_MBL-fold"/>
    <property type="match status" value="1"/>
</dbReference>
<dbReference type="GO" id="GO:0046872">
    <property type="term" value="F:metal ion binding"/>
    <property type="evidence" value="ECO:0007669"/>
    <property type="project" value="UniProtKB-KW"/>
</dbReference>
<dbReference type="InterPro" id="IPR051682">
    <property type="entry name" value="Mito_Persulfide_Diox"/>
</dbReference>
<dbReference type="GO" id="GO:0006749">
    <property type="term" value="P:glutathione metabolic process"/>
    <property type="evidence" value="ECO:0007669"/>
    <property type="project" value="InterPro"/>
</dbReference>
<feature type="domain" description="Metallo-beta-lactamase" evidence="2">
    <location>
        <begin position="15"/>
        <end position="205"/>
    </location>
</feature>
<dbReference type="GO" id="GO:0070813">
    <property type="term" value="P:hydrogen sulfide metabolic process"/>
    <property type="evidence" value="ECO:0007669"/>
    <property type="project" value="TreeGrafter"/>
</dbReference>
<accession>A0A370K3E9</accession>